<keyword evidence="1" id="KW-0812">Transmembrane</keyword>
<accession>A0AAE3V9E1</accession>
<dbReference type="RefSeq" id="WP_307253213.1">
    <property type="nucleotide sequence ID" value="NZ_JAUSTO010000003.1"/>
</dbReference>
<keyword evidence="1" id="KW-1133">Transmembrane helix</keyword>
<evidence type="ECO:0000256" key="1">
    <source>
        <dbReference type="SAM" id="Phobius"/>
    </source>
</evidence>
<feature type="transmembrane region" description="Helical" evidence="1">
    <location>
        <begin position="52"/>
        <end position="76"/>
    </location>
</feature>
<evidence type="ECO:0000313" key="3">
    <source>
        <dbReference type="Proteomes" id="UP001241537"/>
    </source>
</evidence>
<dbReference type="AlphaFoldDB" id="A0AAE3V9E1"/>
<dbReference type="EMBL" id="JAUSTO010000003">
    <property type="protein sequence ID" value="MDQ0151987.1"/>
    <property type="molecule type" value="Genomic_DNA"/>
</dbReference>
<name>A0AAE3V9E1_9FIRM</name>
<feature type="transmembrane region" description="Helical" evidence="1">
    <location>
        <begin position="12"/>
        <end position="32"/>
    </location>
</feature>
<keyword evidence="1" id="KW-0472">Membrane</keyword>
<sequence>MKQNRLYLFIRKYRYLCGIGYTIFYLLWFRFLEQTVSARSGYHIMHCSLDDLIPFAPGFVIPYLLWFLYIPGVLFLLSRRDADETTQLGIFLAAGMSICLLICTLYHNGTNFRVSADPADGLCQALVWIIQRADTPTNVFPSIHVYNSMGVNAAVWHSRYFAAHPLLRRLSSLLTLSICCSTVFLKQHSLIDVAGALVLSYFIAQAVYGDIPIPSLSDTAAKEDLNHAA</sequence>
<feature type="transmembrane region" description="Helical" evidence="1">
    <location>
        <begin position="88"/>
        <end position="107"/>
    </location>
</feature>
<keyword evidence="3" id="KW-1185">Reference proteome</keyword>
<evidence type="ECO:0000313" key="2">
    <source>
        <dbReference type="EMBL" id="MDQ0151987.1"/>
    </source>
</evidence>
<dbReference type="Proteomes" id="UP001241537">
    <property type="component" value="Unassembled WGS sequence"/>
</dbReference>
<proteinExistence type="predicted"/>
<protein>
    <submittedName>
        <fullName evidence="2">Membrane-associated phospholipid phosphatase</fullName>
    </submittedName>
</protein>
<reference evidence="2" key="1">
    <citation type="submission" date="2023-07" db="EMBL/GenBank/DDBJ databases">
        <title>Genomic Encyclopedia of Type Strains, Phase IV (KMG-IV): sequencing the most valuable type-strain genomes for metagenomic binning, comparative biology and taxonomic classification.</title>
        <authorList>
            <person name="Goeker M."/>
        </authorList>
    </citation>
    <scope>NUCLEOTIDE SEQUENCE</scope>
    <source>
        <strain evidence="2">DSM 19659</strain>
    </source>
</reference>
<dbReference type="InterPro" id="IPR036938">
    <property type="entry name" value="PAP2/HPO_sf"/>
</dbReference>
<comment type="caution">
    <text evidence="2">The sequence shown here is derived from an EMBL/GenBank/DDBJ whole genome shotgun (WGS) entry which is preliminary data.</text>
</comment>
<organism evidence="2 3">
    <name type="scientific">Moryella indoligenes</name>
    <dbReference type="NCBI Taxonomy" id="371674"/>
    <lineage>
        <taxon>Bacteria</taxon>
        <taxon>Bacillati</taxon>
        <taxon>Bacillota</taxon>
        <taxon>Clostridia</taxon>
        <taxon>Lachnospirales</taxon>
        <taxon>Lachnospiraceae</taxon>
        <taxon>Moryella</taxon>
    </lineage>
</organism>
<dbReference type="SUPFAM" id="SSF48317">
    <property type="entry name" value="Acid phosphatase/Vanadium-dependent haloperoxidase"/>
    <property type="match status" value="1"/>
</dbReference>
<gene>
    <name evidence="2" type="ORF">J2S20_000669</name>
</gene>